<keyword evidence="3" id="KW-1185">Reference proteome</keyword>
<accession>A0A291QAA1</accession>
<gene>
    <name evidence="2" type="ORF">KY5_3470c</name>
</gene>
<organism evidence="2 3">
    <name type="scientific">Streptomyces formicae</name>
    <dbReference type="NCBI Taxonomy" id="1616117"/>
    <lineage>
        <taxon>Bacteria</taxon>
        <taxon>Bacillati</taxon>
        <taxon>Actinomycetota</taxon>
        <taxon>Actinomycetes</taxon>
        <taxon>Kitasatosporales</taxon>
        <taxon>Streptomycetaceae</taxon>
        <taxon>Streptomyces</taxon>
    </lineage>
</organism>
<protein>
    <recommendedName>
        <fullName evidence="4">Lipoprotein</fullName>
    </recommendedName>
</protein>
<evidence type="ECO:0008006" key="4">
    <source>
        <dbReference type="Google" id="ProtNLM"/>
    </source>
</evidence>
<reference evidence="2 3" key="1">
    <citation type="submission" date="2017-08" db="EMBL/GenBank/DDBJ databases">
        <title>Complete Genome Sequence of Streptomyces formicae KY5, the formicamycin producer.</title>
        <authorList>
            <person name="Holmes N.A."/>
            <person name="Devine R."/>
            <person name="Qin Z."/>
            <person name="Seipke R.F."/>
            <person name="Wilkinson B."/>
            <person name="Hutchings M.I."/>
        </authorList>
    </citation>
    <scope>NUCLEOTIDE SEQUENCE [LARGE SCALE GENOMIC DNA]</scope>
    <source>
        <strain evidence="2 3">KY5</strain>
    </source>
</reference>
<dbReference type="KEGG" id="sfk:KY5_3470c"/>
<feature type="compositionally biased region" description="Basic and acidic residues" evidence="1">
    <location>
        <begin position="38"/>
        <end position="54"/>
    </location>
</feature>
<proteinExistence type="predicted"/>
<evidence type="ECO:0000313" key="3">
    <source>
        <dbReference type="Proteomes" id="UP000221011"/>
    </source>
</evidence>
<name>A0A291QAA1_9ACTN</name>
<dbReference type="EMBL" id="CP022685">
    <property type="protein sequence ID" value="ATL28488.1"/>
    <property type="molecule type" value="Genomic_DNA"/>
</dbReference>
<dbReference type="Proteomes" id="UP000221011">
    <property type="component" value="Chromosome"/>
</dbReference>
<dbReference type="AlphaFoldDB" id="A0A291QAA1"/>
<feature type="region of interest" description="Disordered" evidence="1">
    <location>
        <begin position="30"/>
        <end position="54"/>
    </location>
</feature>
<evidence type="ECO:0000256" key="1">
    <source>
        <dbReference type="SAM" id="MobiDB-lite"/>
    </source>
</evidence>
<dbReference type="RefSeq" id="WP_098243138.1">
    <property type="nucleotide sequence ID" value="NZ_CP022685.1"/>
</dbReference>
<sequence length="145" mass="15846">MRTRSNRSAALVLGACLAVGLTSGCEWTDTTAQGAPSEQEKLPTDTDEKQSKKHADDFRAWVDAHGTREQKKAASRVRRVIGEWDDKTGNAYISTDINGGTKPVKDPMATARALATAFDDWKDAKEGYVSVYDVYGNALVMNEAF</sequence>
<evidence type="ECO:0000313" key="2">
    <source>
        <dbReference type="EMBL" id="ATL28488.1"/>
    </source>
</evidence>
<dbReference type="PROSITE" id="PS51257">
    <property type="entry name" value="PROKAR_LIPOPROTEIN"/>
    <property type="match status" value="1"/>
</dbReference>